<dbReference type="InterPro" id="IPR000649">
    <property type="entry name" value="IF-2B-related"/>
</dbReference>
<reference evidence="2 3" key="1">
    <citation type="submission" date="2018-10" db="EMBL/GenBank/DDBJ databases">
        <title>Anaerotruncus faecis sp. nov., isolated from human feces.</title>
        <authorList>
            <person name="Wang Y.-J."/>
        </authorList>
    </citation>
    <scope>NUCLEOTIDE SEQUENCE [LARGE SCALE GENOMIC DNA]</scope>
    <source>
        <strain evidence="2 3">22A2-44</strain>
    </source>
</reference>
<dbReference type="GO" id="GO:0019509">
    <property type="term" value="P:L-methionine salvage from methylthioadenosine"/>
    <property type="evidence" value="ECO:0007669"/>
    <property type="project" value="TreeGrafter"/>
</dbReference>
<dbReference type="InterPro" id="IPR027363">
    <property type="entry name" value="M1Pi_N"/>
</dbReference>
<dbReference type="GO" id="GO:0003743">
    <property type="term" value="F:translation initiation factor activity"/>
    <property type="evidence" value="ECO:0007669"/>
    <property type="project" value="UniProtKB-KW"/>
</dbReference>
<dbReference type="InterPro" id="IPR037171">
    <property type="entry name" value="NagB/RpiA_transferase-like"/>
</dbReference>
<sequence>MLQDIQFQSAQHVIDEVRNMNVKGGSPFGRAAAWAYRLACTQEEFADVAALRERFDYISSELLSLKPTMATIYNSKSLVYKKLDSFPAGTEISTITGEIAALCQRIIQYSLSAVDHLGENGANLIQDGCTVMMHSYSSALMSVFTAAAKQGKRFSLICTESRPLRESRVAAKILQELHVPVTYVTDASIWEFMPACDLIIMGADTIAWDGSVANKMGTALISQLALSCKKPVYIASEIYKLDRRTAQGHPIVLERRTPAEIVSPGDFDSMEGIEVINQFFDLTPSHQITGLITERGVIAPSMISLNWDCLEAQLLG</sequence>
<name>A0A498CRD4_9FIRM</name>
<accession>A0A498CRD4</accession>
<gene>
    <name evidence="2" type="ORF">D4A47_07380</name>
</gene>
<dbReference type="GO" id="GO:0046523">
    <property type="term" value="F:S-methyl-5-thioribose-1-phosphate isomerase activity"/>
    <property type="evidence" value="ECO:0007669"/>
    <property type="project" value="TreeGrafter"/>
</dbReference>
<dbReference type="PANTHER" id="PTHR43475:SF2">
    <property type="entry name" value="RIBOSE 1,5-BISPHOSPHATE ISOMERASE"/>
    <property type="match status" value="1"/>
</dbReference>
<dbReference type="Gene3D" id="3.40.50.10470">
    <property type="entry name" value="Translation initiation factor eif-2b, domain 2"/>
    <property type="match status" value="1"/>
</dbReference>
<proteinExistence type="inferred from homology"/>
<dbReference type="Gene3D" id="1.20.120.420">
    <property type="entry name" value="translation initiation factor eif-2b, domain 1"/>
    <property type="match status" value="1"/>
</dbReference>
<dbReference type="AlphaFoldDB" id="A0A498CRD4"/>
<evidence type="ECO:0000313" key="2">
    <source>
        <dbReference type="EMBL" id="RLL11433.1"/>
    </source>
</evidence>
<keyword evidence="2" id="KW-0648">Protein biosynthesis</keyword>
<dbReference type="Proteomes" id="UP000276301">
    <property type="component" value="Unassembled WGS sequence"/>
</dbReference>
<keyword evidence="2" id="KW-0396">Initiation factor</keyword>
<organism evidence="2 3">
    <name type="scientific">Anaerotruncus massiliensis</name>
    <name type="common">ex Liu et al. 2021</name>
    <dbReference type="NCBI Taxonomy" id="2321404"/>
    <lineage>
        <taxon>Bacteria</taxon>
        <taxon>Bacillati</taxon>
        <taxon>Bacillota</taxon>
        <taxon>Clostridia</taxon>
        <taxon>Eubacteriales</taxon>
        <taxon>Oscillospiraceae</taxon>
        <taxon>Anaerotruncus</taxon>
    </lineage>
</organism>
<evidence type="ECO:0000313" key="3">
    <source>
        <dbReference type="Proteomes" id="UP000276301"/>
    </source>
</evidence>
<protein>
    <submittedName>
        <fullName evidence="2">Translation initiation factor eIF-2B</fullName>
    </submittedName>
</protein>
<keyword evidence="3" id="KW-1185">Reference proteome</keyword>
<dbReference type="SUPFAM" id="SSF100950">
    <property type="entry name" value="NagB/RpiA/CoA transferase-like"/>
    <property type="match status" value="1"/>
</dbReference>
<comment type="caution">
    <text evidence="2">The sequence shown here is derived from an EMBL/GenBank/DDBJ whole genome shotgun (WGS) entry which is preliminary data.</text>
</comment>
<dbReference type="RefSeq" id="WP_121586798.1">
    <property type="nucleotide sequence ID" value="NZ_RCHT01000009.1"/>
</dbReference>
<dbReference type="InterPro" id="IPR042529">
    <property type="entry name" value="IF_2B-like_C"/>
</dbReference>
<dbReference type="EMBL" id="RCHT01000009">
    <property type="protein sequence ID" value="RLL11433.1"/>
    <property type="molecule type" value="Genomic_DNA"/>
</dbReference>
<evidence type="ECO:0000256" key="1">
    <source>
        <dbReference type="ARBA" id="ARBA00009117"/>
    </source>
</evidence>
<dbReference type="PANTHER" id="PTHR43475">
    <property type="entry name" value="METHYLTHIORIBOSE-1-PHOSPHATE ISOMERASE"/>
    <property type="match status" value="1"/>
</dbReference>
<dbReference type="Pfam" id="PF01008">
    <property type="entry name" value="IF-2B"/>
    <property type="match status" value="1"/>
</dbReference>
<comment type="similarity">
    <text evidence="1">Belongs to the eIF-2B alpha/beta/delta subunits family. MtnA subfamily.</text>
</comment>